<gene>
    <name evidence="2" type="ORF">TRFO_24561</name>
</gene>
<dbReference type="Proteomes" id="UP000179807">
    <property type="component" value="Unassembled WGS sequence"/>
</dbReference>
<protein>
    <recommendedName>
        <fullName evidence="4">C2 NT-type domain-containing protein</fullName>
    </recommendedName>
</protein>
<feature type="compositionally biased region" description="Polar residues" evidence="1">
    <location>
        <begin position="166"/>
        <end position="199"/>
    </location>
</feature>
<feature type="compositionally biased region" description="Polar residues" evidence="1">
    <location>
        <begin position="143"/>
        <end position="154"/>
    </location>
</feature>
<feature type="region of interest" description="Disordered" evidence="1">
    <location>
        <begin position="244"/>
        <end position="277"/>
    </location>
</feature>
<dbReference type="OrthoDB" id="10544791at2759"/>
<evidence type="ECO:0000256" key="1">
    <source>
        <dbReference type="SAM" id="MobiDB-lite"/>
    </source>
</evidence>
<keyword evidence="3" id="KW-1185">Reference proteome</keyword>
<dbReference type="VEuPathDB" id="TrichDB:TRFO_24561"/>
<evidence type="ECO:0000313" key="3">
    <source>
        <dbReference type="Proteomes" id="UP000179807"/>
    </source>
</evidence>
<dbReference type="EMBL" id="MLAK01000701">
    <property type="protein sequence ID" value="OHT07304.1"/>
    <property type="molecule type" value="Genomic_DNA"/>
</dbReference>
<evidence type="ECO:0008006" key="4">
    <source>
        <dbReference type="Google" id="ProtNLM"/>
    </source>
</evidence>
<sequence length="277" mass="31425">MINNSEFILEFVIHHITCKNTSVRSSPLIVTLAGVPDIVLNAKNATVCKISYEKGKRVSFSHSHLLNLKASFVLVQGHGDPTIRATCSFDFFELTSSADEPTPVVYDVEIGMDKPTGERFGIMNCTFQLMPVYEYKQNIQSQTRFRTSSATTPRNGLKTPRKISLKDQQSPRQPQKLYQQSPQSTSLQFSPHQTQYSQQQPYVPEIPIPQKNTTTSFASRSNLGGSIHERYMKKNELWLGHHCSTHSEETRPKRTVSVSRASSSRSKKSGKMNYEWY</sequence>
<organism evidence="2 3">
    <name type="scientific">Tritrichomonas foetus</name>
    <dbReference type="NCBI Taxonomy" id="1144522"/>
    <lineage>
        <taxon>Eukaryota</taxon>
        <taxon>Metamonada</taxon>
        <taxon>Parabasalia</taxon>
        <taxon>Tritrichomonadida</taxon>
        <taxon>Tritrichomonadidae</taxon>
        <taxon>Tritrichomonas</taxon>
    </lineage>
</organism>
<accession>A0A1J4K8U5</accession>
<reference evidence="2" key="1">
    <citation type="submission" date="2016-10" db="EMBL/GenBank/DDBJ databases">
        <authorList>
            <person name="Benchimol M."/>
            <person name="Almeida L.G."/>
            <person name="Vasconcelos A.T."/>
            <person name="Perreira-Neves A."/>
            <person name="Rosa I.A."/>
            <person name="Tasca T."/>
            <person name="Bogo M.R."/>
            <person name="de Souza W."/>
        </authorList>
    </citation>
    <scope>NUCLEOTIDE SEQUENCE [LARGE SCALE GENOMIC DNA]</scope>
    <source>
        <strain evidence="2">K</strain>
    </source>
</reference>
<dbReference type="AlphaFoldDB" id="A0A1J4K8U5"/>
<evidence type="ECO:0000313" key="2">
    <source>
        <dbReference type="EMBL" id="OHT07304.1"/>
    </source>
</evidence>
<dbReference type="GeneID" id="94838524"/>
<feature type="region of interest" description="Disordered" evidence="1">
    <location>
        <begin position="143"/>
        <end position="199"/>
    </location>
</feature>
<name>A0A1J4K8U5_9EUKA</name>
<comment type="caution">
    <text evidence="2">The sequence shown here is derived from an EMBL/GenBank/DDBJ whole genome shotgun (WGS) entry which is preliminary data.</text>
</comment>
<proteinExistence type="predicted"/>
<dbReference type="RefSeq" id="XP_068360440.1">
    <property type="nucleotide sequence ID" value="XM_068503820.1"/>
</dbReference>